<gene>
    <name evidence="1" type="ORF">EAS64_14175</name>
</gene>
<evidence type="ECO:0000313" key="2">
    <source>
        <dbReference type="Proteomes" id="UP000460272"/>
    </source>
</evidence>
<evidence type="ECO:0000313" key="1">
    <source>
        <dbReference type="EMBL" id="TVZ05892.1"/>
    </source>
</evidence>
<dbReference type="InterPro" id="IPR019587">
    <property type="entry name" value="Polyketide_cyclase/dehydratase"/>
</dbReference>
<dbReference type="OrthoDB" id="1524368at2"/>
<keyword evidence="2" id="KW-1185">Reference proteome</keyword>
<accession>A0A6P2C393</accession>
<name>A0A6P2C393_9ACTN</name>
<dbReference type="Pfam" id="PF10604">
    <property type="entry name" value="Polyketide_cyc2"/>
    <property type="match status" value="1"/>
</dbReference>
<protein>
    <submittedName>
        <fullName evidence="1">SRPBCC family protein</fullName>
    </submittedName>
</protein>
<reference evidence="1 2" key="1">
    <citation type="submission" date="2018-11" db="EMBL/GenBank/DDBJ databases">
        <title>Trebonia kvetii gen.nov., sp.nov., a novel acidophilic actinobacterium, and proposal of the new actinobacterial family Treboniaceae fam. nov.</title>
        <authorList>
            <person name="Rapoport D."/>
            <person name="Sagova-Mareckova M."/>
            <person name="Sedlacek I."/>
            <person name="Provaznik J."/>
            <person name="Kralova S."/>
            <person name="Pavlinic D."/>
            <person name="Benes V."/>
            <person name="Kopecky J."/>
        </authorList>
    </citation>
    <scope>NUCLEOTIDE SEQUENCE [LARGE SCALE GENOMIC DNA]</scope>
    <source>
        <strain evidence="1 2">15Tr583</strain>
    </source>
</reference>
<comment type="caution">
    <text evidence="1">The sequence shown here is derived from an EMBL/GenBank/DDBJ whole genome shotgun (WGS) entry which is preliminary data.</text>
</comment>
<dbReference type="Proteomes" id="UP000460272">
    <property type="component" value="Unassembled WGS sequence"/>
</dbReference>
<dbReference type="AlphaFoldDB" id="A0A6P2C393"/>
<sequence length="149" mass="16122">MSPIITSAEIDRPAAEVFAVATEPARFREWQKGVVGGRMDSADGTQPPALGAKCVMVRRIGGSDRSSTSELVRFDPPKTWGVRGTDGPIRAAVDVLVEPVTGSRSRLTISVDFTGYGIGKILVPLMVRREARKEMPENMAALKRLIEKG</sequence>
<proteinExistence type="predicted"/>
<dbReference type="RefSeq" id="WP_145853348.1">
    <property type="nucleotide sequence ID" value="NZ_RPFW01000002.1"/>
</dbReference>
<dbReference type="InterPro" id="IPR023393">
    <property type="entry name" value="START-like_dom_sf"/>
</dbReference>
<organism evidence="1 2">
    <name type="scientific">Trebonia kvetii</name>
    <dbReference type="NCBI Taxonomy" id="2480626"/>
    <lineage>
        <taxon>Bacteria</taxon>
        <taxon>Bacillati</taxon>
        <taxon>Actinomycetota</taxon>
        <taxon>Actinomycetes</taxon>
        <taxon>Streptosporangiales</taxon>
        <taxon>Treboniaceae</taxon>
        <taxon>Trebonia</taxon>
    </lineage>
</organism>
<dbReference type="EMBL" id="RPFW01000002">
    <property type="protein sequence ID" value="TVZ05892.1"/>
    <property type="molecule type" value="Genomic_DNA"/>
</dbReference>
<dbReference type="SUPFAM" id="SSF55961">
    <property type="entry name" value="Bet v1-like"/>
    <property type="match status" value="1"/>
</dbReference>
<dbReference type="Gene3D" id="3.30.530.20">
    <property type="match status" value="1"/>
</dbReference>